<keyword evidence="1" id="KW-0472">Membrane</keyword>
<dbReference type="Proteomes" id="UP000751852">
    <property type="component" value="Unassembled WGS sequence"/>
</dbReference>
<dbReference type="RefSeq" id="WP_198617926.1">
    <property type="nucleotide sequence ID" value="NZ_JABANU010000012.1"/>
</dbReference>
<gene>
    <name evidence="2" type="ORF">HHH54_05950</name>
</gene>
<keyword evidence="3" id="KW-1185">Reference proteome</keyword>
<name>A0ABS0T8R8_9STAP</name>
<reference evidence="2 3" key="1">
    <citation type="submission" date="2020-04" db="EMBL/GenBank/DDBJ databases">
        <title>Staphylococcus species from domestic dog.</title>
        <authorList>
            <person name="Paterson G.K."/>
        </authorList>
    </citation>
    <scope>NUCLEOTIDE SEQUENCE [LARGE SCALE GENOMIC DNA]</scope>
    <source>
        <strain evidence="2 3">H16/1A</strain>
    </source>
</reference>
<evidence type="ECO:0000313" key="2">
    <source>
        <dbReference type="EMBL" id="MBI5975144.1"/>
    </source>
</evidence>
<feature type="transmembrane region" description="Helical" evidence="1">
    <location>
        <begin position="6"/>
        <end position="25"/>
    </location>
</feature>
<protein>
    <submittedName>
        <fullName evidence="2">FeoB-associated Cys-rich membrane protein</fullName>
    </submittedName>
</protein>
<proteinExistence type="predicted"/>
<evidence type="ECO:0000256" key="1">
    <source>
        <dbReference type="SAM" id="Phobius"/>
    </source>
</evidence>
<keyword evidence="1" id="KW-1133">Transmembrane helix</keyword>
<keyword evidence="1" id="KW-0812">Transmembrane</keyword>
<organism evidence="2 3">
    <name type="scientific">Staphylococcus canis</name>
    <dbReference type="NCBI Taxonomy" id="2724942"/>
    <lineage>
        <taxon>Bacteria</taxon>
        <taxon>Bacillati</taxon>
        <taxon>Bacillota</taxon>
        <taxon>Bacilli</taxon>
        <taxon>Bacillales</taxon>
        <taxon>Staphylococcaceae</taxon>
        <taxon>Staphylococcus</taxon>
    </lineage>
</organism>
<comment type="caution">
    <text evidence="2">The sequence shown here is derived from an EMBL/GenBank/DDBJ whole genome shotgun (WGS) entry which is preliminary data.</text>
</comment>
<evidence type="ECO:0000313" key="3">
    <source>
        <dbReference type="Proteomes" id="UP000751852"/>
    </source>
</evidence>
<dbReference type="EMBL" id="JABANU010000012">
    <property type="protein sequence ID" value="MBI5975144.1"/>
    <property type="molecule type" value="Genomic_DNA"/>
</dbReference>
<sequence>MALLINLLLIVLIIGYSCFVIKRYIQKSKQGQCSSCEMNASCPTEHIPKHLLK</sequence>
<accession>A0ABS0T8R8</accession>